<dbReference type="PANTHER" id="PTHR33862">
    <property type="entry name" value="OROFACIAL CLEFT 1 CANDIDATE GENE 1 PROTEIN"/>
    <property type="match status" value="1"/>
</dbReference>
<organism evidence="3 4">
    <name type="scientific">Littorina saxatilis</name>
    <dbReference type="NCBI Taxonomy" id="31220"/>
    <lineage>
        <taxon>Eukaryota</taxon>
        <taxon>Metazoa</taxon>
        <taxon>Spiralia</taxon>
        <taxon>Lophotrochozoa</taxon>
        <taxon>Mollusca</taxon>
        <taxon>Gastropoda</taxon>
        <taxon>Caenogastropoda</taxon>
        <taxon>Littorinimorpha</taxon>
        <taxon>Littorinoidea</taxon>
        <taxon>Littorinidae</taxon>
        <taxon>Littorina</taxon>
    </lineage>
</organism>
<evidence type="ECO:0000313" key="3">
    <source>
        <dbReference type="EMBL" id="KAK7091940.1"/>
    </source>
</evidence>
<keyword evidence="4" id="KW-1185">Reference proteome</keyword>
<feature type="region of interest" description="Disordered" evidence="1">
    <location>
        <begin position="983"/>
        <end position="1015"/>
    </location>
</feature>
<evidence type="ECO:0000256" key="2">
    <source>
        <dbReference type="SAM" id="Phobius"/>
    </source>
</evidence>
<gene>
    <name evidence="3" type="ORF">V1264_009556</name>
</gene>
<reference evidence="3 4" key="1">
    <citation type="submission" date="2024-02" db="EMBL/GenBank/DDBJ databases">
        <title>Chromosome-scale genome assembly of the rough periwinkle Littorina saxatilis.</title>
        <authorList>
            <person name="De Jode A."/>
            <person name="Faria R."/>
            <person name="Formenti G."/>
            <person name="Sims Y."/>
            <person name="Smith T.P."/>
            <person name="Tracey A."/>
            <person name="Wood J.M.D."/>
            <person name="Zagrodzka Z.B."/>
            <person name="Johannesson K."/>
            <person name="Butlin R.K."/>
            <person name="Leder E.H."/>
        </authorList>
    </citation>
    <scope>NUCLEOTIDE SEQUENCE [LARGE SCALE GENOMIC DNA]</scope>
    <source>
        <strain evidence="3">Snail1</strain>
        <tissue evidence="3">Muscle</tissue>
    </source>
</reference>
<evidence type="ECO:0000256" key="1">
    <source>
        <dbReference type="SAM" id="MobiDB-lite"/>
    </source>
</evidence>
<dbReference type="Proteomes" id="UP001374579">
    <property type="component" value="Unassembled WGS sequence"/>
</dbReference>
<dbReference type="EMBL" id="JBAMIC010000022">
    <property type="protein sequence ID" value="KAK7091940.1"/>
    <property type="molecule type" value="Genomic_DNA"/>
</dbReference>
<comment type="caution">
    <text evidence="3">The sequence shown here is derived from an EMBL/GenBank/DDBJ whole genome shotgun (WGS) entry which is preliminary data.</text>
</comment>
<feature type="compositionally biased region" description="Polar residues" evidence="1">
    <location>
        <begin position="460"/>
        <end position="481"/>
    </location>
</feature>
<dbReference type="InterPro" id="IPR031390">
    <property type="entry name" value="OFCC1"/>
</dbReference>
<feature type="transmembrane region" description="Helical" evidence="2">
    <location>
        <begin position="794"/>
        <end position="819"/>
    </location>
</feature>
<feature type="compositionally biased region" description="Low complexity" evidence="1">
    <location>
        <begin position="997"/>
        <end position="1009"/>
    </location>
</feature>
<feature type="transmembrane region" description="Helical" evidence="2">
    <location>
        <begin position="740"/>
        <end position="761"/>
    </location>
</feature>
<feature type="transmembrane region" description="Helical" evidence="2">
    <location>
        <begin position="647"/>
        <end position="664"/>
    </location>
</feature>
<sequence length="1015" mass="117370">MEETKESTSVTVHTSTSEAVFIDAEEARKYGVEIPMEEDFTWEPPKREEDLPDLQNLLQTLEEGDTDLETRRQPPSLFARPEHVPNYERISELRLEMEQEELAAYLSEFERDVQEDVVMLGSISLEEVQEEERRLRDEHITYLEQEAVTKRQREQLLLQREEEVKQRVALYVRQRRKEIAEREELLKQREKLLMERLHRGFRKAESQLTAALEDRKGEVKTFYGDLMTSEGQYGGSRGRRWKVDWDKTPQPIQVKLKCLRGIKDKVPGGRYVLIASLYNRLGGHVMRWSKLKGQQWGGATLPLFHEGNFHNVELKMDQSVFTVLPAQASLRPGMVLAFELFLLRGSVVSTDRVVAWGVFPICDGQFDIVEGKYKVPMLRGPMDTNIDKHEKLEELMASDLDHWLCNLYFEVVKLPRYYAAQKEYEVELQFTSGLTGHPDRVKTGWEDNRDGEDPVPGSASDLSSEPGLSQALSQVSLTSAGDSGHVSHRSTRSAKSIDSKRGKFAGTTILSRVINRDKRKLKFDESSDEEEEETHVDPQDIYAMRKERDFKPVPGMDGMFYKKYLNNPADAYYKRMFTMLPRTSLLAPEKKHRKLTHLEELEQHSFSVQPPFSGKGRLAQKGREKLNYMARQFLAEVGLSQWRSREFWGMMLMLLIVFWLRMYLHYVGQWLFLSAIHIPINKFNFLPHTVELNYQPTLLETREEIAVVILGPIMNILFLSLLVIFAWICPKVCGLLPDLASKFVMAYGIMAFFDPLLTLLMDCALQRYHDTAVDPIGDFAKLYWHFYRSQGSGLAGVFIPLFLYTCTAFIASSILYMYFLRLHNNGRMLDVFWRLHGEEVHFFLPYDLEMSNQELNHVCRHAEQWRGEEGERRKVAVYDYVWEEEELDEDVWDTAHGGHVTEEERQEVKERLRKEVTTHVSIHSLHLDGLRDLHRHFLRLPDGAVVEVFGDISIPGMDKDIKKALEKGSRDLHKLSASASHLNKVSYRSKGDKMGDSGRTSPVSSSSGSIPKKEV</sequence>
<feature type="transmembrane region" description="Helical" evidence="2">
    <location>
        <begin position="705"/>
        <end position="728"/>
    </location>
</feature>
<keyword evidence="2" id="KW-0812">Transmembrane</keyword>
<dbReference type="AlphaFoldDB" id="A0AAN9G2V5"/>
<name>A0AAN9G2V5_9CAEN</name>
<accession>A0AAN9G2V5</accession>
<keyword evidence="2" id="KW-1133">Transmembrane helix</keyword>
<keyword evidence="2" id="KW-0472">Membrane</keyword>
<proteinExistence type="predicted"/>
<protein>
    <submittedName>
        <fullName evidence="3">Uncharacterized protein</fullName>
    </submittedName>
</protein>
<evidence type="ECO:0000313" key="4">
    <source>
        <dbReference type="Proteomes" id="UP001374579"/>
    </source>
</evidence>
<dbReference type="PANTHER" id="PTHR33862:SF3">
    <property type="entry name" value="OROFACIAL CLEFT 1 CANDIDATE GENE 1 PROTEIN"/>
    <property type="match status" value="1"/>
</dbReference>
<feature type="region of interest" description="Disordered" evidence="1">
    <location>
        <begin position="439"/>
        <end position="500"/>
    </location>
</feature>
<feature type="compositionally biased region" description="Basic and acidic residues" evidence="1">
    <location>
        <begin position="439"/>
        <end position="452"/>
    </location>
</feature>